<dbReference type="InterPro" id="IPR013783">
    <property type="entry name" value="Ig-like_fold"/>
</dbReference>
<gene>
    <name evidence="4" type="ORF">WJX72_009820</name>
</gene>
<feature type="domain" description="Association with the SNF1 complex (ASC)" evidence="3">
    <location>
        <begin position="170"/>
        <end position="259"/>
    </location>
</feature>
<feature type="region of interest" description="Disordered" evidence="2">
    <location>
        <begin position="256"/>
        <end position="284"/>
    </location>
</feature>
<dbReference type="PANTHER" id="PTHR46316">
    <property type="entry name" value="SNF1-RELATED PROTEIN KINASE REGULATORY SUBUNIT BETA-1"/>
    <property type="match status" value="1"/>
</dbReference>
<evidence type="ECO:0000313" key="5">
    <source>
        <dbReference type="Proteomes" id="UP001489004"/>
    </source>
</evidence>
<sequence length="284" mass="31213">MGNTHGKRTSTGEPASSEEPYLSTSPPCSPGSPLTYSPQVVMEPIATARPEDMMLGRSAAEFHGVAGWPAQPKLVPTVIVWSHGGNHVEVEGSFDNWTTRQAMQRSGKDFTIVKLLPPGVYQYKFIVDKEWKYAPDQPAMYDEMNNVNNVLEVQEYVPENLDSLSGFEPPPSPPSSYECLPPKAEDYAKEPPGMPPHLQLTLLNVPPAMDATASLPRPQHVILNHLYCQRSTSGANVTVVGTTHRYKSKYITTVMYKPKRRRPPGDTSQHGPSMGGFGTQPLAN</sequence>
<dbReference type="AlphaFoldDB" id="A0AAW1QG40"/>
<dbReference type="GO" id="GO:0005737">
    <property type="term" value="C:cytoplasm"/>
    <property type="evidence" value="ECO:0007669"/>
    <property type="project" value="UniProtKB-ARBA"/>
</dbReference>
<dbReference type="SUPFAM" id="SSF160219">
    <property type="entry name" value="AMPKBI-like"/>
    <property type="match status" value="1"/>
</dbReference>
<dbReference type="Pfam" id="PF04739">
    <property type="entry name" value="AMPKBI"/>
    <property type="match status" value="1"/>
</dbReference>
<name>A0AAW1QG40_9CHLO</name>
<dbReference type="InterPro" id="IPR037256">
    <property type="entry name" value="ASC_dom_sf"/>
</dbReference>
<evidence type="ECO:0000256" key="1">
    <source>
        <dbReference type="ARBA" id="ARBA00010926"/>
    </source>
</evidence>
<comment type="caution">
    <text evidence="4">The sequence shown here is derived from an EMBL/GenBank/DDBJ whole genome shotgun (WGS) entry which is preliminary data.</text>
</comment>
<protein>
    <recommendedName>
        <fullName evidence="3">Association with the SNF1 complex (ASC) domain-containing protein</fullName>
    </recommendedName>
</protein>
<evidence type="ECO:0000259" key="3">
    <source>
        <dbReference type="SMART" id="SM01010"/>
    </source>
</evidence>
<evidence type="ECO:0000256" key="2">
    <source>
        <dbReference type="SAM" id="MobiDB-lite"/>
    </source>
</evidence>
<reference evidence="4 5" key="1">
    <citation type="journal article" date="2024" name="Nat. Commun.">
        <title>Phylogenomics reveals the evolutionary origins of lichenization in chlorophyte algae.</title>
        <authorList>
            <person name="Puginier C."/>
            <person name="Libourel C."/>
            <person name="Otte J."/>
            <person name="Skaloud P."/>
            <person name="Haon M."/>
            <person name="Grisel S."/>
            <person name="Petersen M."/>
            <person name="Berrin J.G."/>
            <person name="Delaux P.M."/>
            <person name="Dal Grande F."/>
            <person name="Keller J."/>
        </authorList>
    </citation>
    <scope>NUCLEOTIDE SEQUENCE [LARGE SCALE GENOMIC DNA]</scope>
    <source>
        <strain evidence="4 5">SAG 2043</strain>
    </source>
</reference>
<dbReference type="EMBL" id="JALJOR010000003">
    <property type="protein sequence ID" value="KAK9820387.1"/>
    <property type="molecule type" value="Genomic_DNA"/>
</dbReference>
<dbReference type="InterPro" id="IPR032640">
    <property type="entry name" value="AMPK1_CBM"/>
</dbReference>
<dbReference type="CDD" id="cd02859">
    <property type="entry name" value="E_set_AMPKbeta_like_N"/>
    <property type="match status" value="1"/>
</dbReference>
<dbReference type="InterPro" id="IPR006828">
    <property type="entry name" value="ASC_dom"/>
</dbReference>
<proteinExistence type="inferred from homology"/>
<keyword evidence="5" id="KW-1185">Reference proteome</keyword>
<accession>A0AAW1QG40</accession>
<comment type="similarity">
    <text evidence="1">Belongs to the 5'-AMP-activated protein kinase beta subunit family.</text>
</comment>
<dbReference type="Proteomes" id="UP001489004">
    <property type="component" value="Unassembled WGS sequence"/>
</dbReference>
<organism evidence="4 5">
    <name type="scientific">[Myrmecia] bisecta</name>
    <dbReference type="NCBI Taxonomy" id="41462"/>
    <lineage>
        <taxon>Eukaryota</taxon>
        <taxon>Viridiplantae</taxon>
        <taxon>Chlorophyta</taxon>
        <taxon>core chlorophytes</taxon>
        <taxon>Trebouxiophyceae</taxon>
        <taxon>Trebouxiales</taxon>
        <taxon>Trebouxiaceae</taxon>
        <taxon>Myrmecia</taxon>
    </lineage>
</organism>
<dbReference type="Gene3D" id="6.20.250.60">
    <property type="match status" value="1"/>
</dbReference>
<dbReference type="PANTHER" id="PTHR46316:SF2">
    <property type="entry name" value="SNF1-RELATED PROTEIN KINASE REGULATORY SUBUNIT BETA-2"/>
    <property type="match status" value="1"/>
</dbReference>
<dbReference type="InterPro" id="IPR043554">
    <property type="entry name" value="KINB"/>
</dbReference>
<dbReference type="SMART" id="SM01010">
    <property type="entry name" value="AMPKBI"/>
    <property type="match status" value="1"/>
</dbReference>
<feature type="region of interest" description="Disordered" evidence="2">
    <location>
        <begin position="1"/>
        <end position="36"/>
    </location>
</feature>
<dbReference type="Pfam" id="PF16561">
    <property type="entry name" value="AMPK1_CBM"/>
    <property type="match status" value="1"/>
</dbReference>
<dbReference type="InterPro" id="IPR014756">
    <property type="entry name" value="Ig_E-set"/>
</dbReference>
<dbReference type="SUPFAM" id="SSF81296">
    <property type="entry name" value="E set domains"/>
    <property type="match status" value="1"/>
</dbReference>
<feature type="compositionally biased region" description="Polar residues" evidence="2">
    <location>
        <begin position="22"/>
        <end position="36"/>
    </location>
</feature>
<dbReference type="Gene3D" id="2.60.40.10">
    <property type="entry name" value="Immunoglobulins"/>
    <property type="match status" value="1"/>
</dbReference>
<evidence type="ECO:0000313" key="4">
    <source>
        <dbReference type="EMBL" id="KAK9820387.1"/>
    </source>
</evidence>